<keyword evidence="2" id="KW-1185">Reference proteome</keyword>
<dbReference type="SUPFAM" id="SSF48371">
    <property type="entry name" value="ARM repeat"/>
    <property type="match status" value="1"/>
</dbReference>
<comment type="caution">
    <text evidence="1">The sequence shown here is derived from an EMBL/GenBank/DDBJ whole genome shotgun (WGS) entry which is preliminary data.</text>
</comment>
<dbReference type="InterPro" id="IPR016024">
    <property type="entry name" value="ARM-type_fold"/>
</dbReference>
<dbReference type="GO" id="GO:0000226">
    <property type="term" value="P:microtubule cytoskeleton organization"/>
    <property type="evidence" value="ECO:0007669"/>
    <property type="project" value="TreeGrafter"/>
</dbReference>
<proteinExistence type="predicted"/>
<dbReference type="InterPro" id="IPR011989">
    <property type="entry name" value="ARM-like"/>
</dbReference>
<sequence length="598" mass="67677">MRLDRPLSLLGHYAQEMMKMMLNHEKLKRLLEQSVSTWDLEDIITRIKINTQASLLHEQEVQSSPVLQDDFRKRGDRSFQRGDGFFNSQVKSTSDGLLLQRAKAQVTLPPAVEEMEPLQKLYHLLEAKGFQTRMEEVALLLDLCKTSPQLISTNVVQIFDYFVLRIADSHKKTKQRVLDVLAEIIGILEDALNPVIIGLVEEITKNLKDPGVHTAAVKALEESIAHLVALMKEFSHQWSKLSVQALLDVTDHITVFLEWVYPRSPEVLQRYTLPVFWSSLGNKQVLPVCEAPMSALWSPSLPLPPTRHYAQEMMKMMLNHEKLKRLLEQSVSTWDLEDIITRIKINTQASLLHEQEVQSSPVLQDDFRKRGDRSFQRGDGFFNSQVKSTSDGLLLQRAKAQVTLPPAVEEMEPLQKLYHLLEAKGFQTRMEEVALLLDLCKTSPQLISTNVVQIFDYFVLRIADSHKKTKQRVLDVLAEIIGILEDALNPVIIGLVEEITKNLKDPGVHTAAVKALEESIAHLVALMKEFSHQWSKLSVQALLDVTDHITDLTGSTFTKKFSLCTSHVSISNKSLASHPEELSFLQAQEEAAASPKSD</sequence>
<evidence type="ECO:0000313" key="2">
    <source>
        <dbReference type="Proteomes" id="UP000269221"/>
    </source>
</evidence>
<dbReference type="EMBL" id="QRBI01000142">
    <property type="protein sequence ID" value="RMC00737.1"/>
    <property type="molecule type" value="Genomic_DNA"/>
</dbReference>
<dbReference type="GO" id="GO:0005929">
    <property type="term" value="C:cilium"/>
    <property type="evidence" value="ECO:0007669"/>
    <property type="project" value="TreeGrafter"/>
</dbReference>
<protein>
    <recommendedName>
        <fullName evidence="3">TOG domain-containing protein</fullName>
    </recommendedName>
</protein>
<evidence type="ECO:0000313" key="1">
    <source>
        <dbReference type="EMBL" id="RMC00737.1"/>
    </source>
</evidence>
<evidence type="ECO:0008006" key="3">
    <source>
        <dbReference type="Google" id="ProtNLM"/>
    </source>
</evidence>
<organism evidence="1 2">
    <name type="scientific">Hirundo rustica rustica</name>
    <dbReference type="NCBI Taxonomy" id="333673"/>
    <lineage>
        <taxon>Eukaryota</taxon>
        <taxon>Metazoa</taxon>
        <taxon>Chordata</taxon>
        <taxon>Craniata</taxon>
        <taxon>Vertebrata</taxon>
        <taxon>Euteleostomi</taxon>
        <taxon>Archelosauria</taxon>
        <taxon>Archosauria</taxon>
        <taxon>Dinosauria</taxon>
        <taxon>Saurischia</taxon>
        <taxon>Theropoda</taxon>
        <taxon>Coelurosauria</taxon>
        <taxon>Aves</taxon>
        <taxon>Neognathae</taxon>
        <taxon>Neoaves</taxon>
        <taxon>Telluraves</taxon>
        <taxon>Australaves</taxon>
        <taxon>Passeriformes</taxon>
        <taxon>Sylvioidea</taxon>
        <taxon>Hirundinidae</taxon>
        <taxon>Hirundo</taxon>
    </lineage>
</organism>
<dbReference type="PANTHER" id="PTHR21567:SF42">
    <property type="entry name" value="TOG ARRAY REGULATOR OF AXONEMAL MICROTUBULES PROTEIN 2"/>
    <property type="match status" value="1"/>
</dbReference>
<name>A0A3M0K0T5_HIRRU</name>
<dbReference type="OrthoDB" id="63891at2759"/>
<dbReference type="AlphaFoldDB" id="A0A3M0K0T5"/>
<dbReference type="PANTHER" id="PTHR21567">
    <property type="entry name" value="CLASP"/>
    <property type="match status" value="1"/>
</dbReference>
<dbReference type="Gene3D" id="1.25.10.10">
    <property type="entry name" value="Leucine-rich Repeat Variant"/>
    <property type="match status" value="2"/>
</dbReference>
<dbReference type="Proteomes" id="UP000269221">
    <property type="component" value="Unassembled WGS sequence"/>
</dbReference>
<dbReference type="GO" id="GO:0005881">
    <property type="term" value="C:cytoplasmic microtubule"/>
    <property type="evidence" value="ECO:0007669"/>
    <property type="project" value="TreeGrafter"/>
</dbReference>
<gene>
    <name evidence="1" type="ORF">DUI87_22420</name>
</gene>
<reference evidence="1 2" key="1">
    <citation type="submission" date="2018-07" db="EMBL/GenBank/DDBJ databases">
        <title>A high quality draft genome assembly of the barn swallow (H. rustica rustica).</title>
        <authorList>
            <person name="Formenti G."/>
            <person name="Chiara M."/>
            <person name="Poveda L."/>
            <person name="Francoijs K.-J."/>
            <person name="Bonisoli-Alquati A."/>
            <person name="Canova L."/>
            <person name="Gianfranceschi L."/>
            <person name="Horner D.S."/>
            <person name="Saino N."/>
        </authorList>
    </citation>
    <scope>NUCLEOTIDE SEQUENCE [LARGE SCALE GENOMIC DNA]</scope>
    <source>
        <strain evidence="1">Chelidonia</strain>
        <tissue evidence="1">Blood</tissue>
    </source>
</reference>
<accession>A0A3M0K0T5</accession>
<dbReference type="GO" id="GO:0008017">
    <property type="term" value="F:microtubule binding"/>
    <property type="evidence" value="ECO:0007669"/>
    <property type="project" value="TreeGrafter"/>
</dbReference>